<organism evidence="1 2">
    <name type="scientific">Halocaridina rubra</name>
    <name type="common">Hawaiian red shrimp</name>
    <dbReference type="NCBI Taxonomy" id="373956"/>
    <lineage>
        <taxon>Eukaryota</taxon>
        <taxon>Metazoa</taxon>
        <taxon>Ecdysozoa</taxon>
        <taxon>Arthropoda</taxon>
        <taxon>Crustacea</taxon>
        <taxon>Multicrustacea</taxon>
        <taxon>Malacostraca</taxon>
        <taxon>Eumalacostraca</taxon>
        <taxon>Eucarida</taxon>
        <taxon>Decapoda</taxon>
        <taxon>Pleocyemata</taxon>
        <taxon>Caridea</taxon>
        <taxon>Atyoidea</taxon>
        <taxon>Atyidae</taxon>
        <taxon>Halocaridina</taxon>
    </lineage>
</organism>
<gene>
    <name evidence="1" type="ORF">SK128_026263</name>
</gene>
<proteinExistence type="predicted"/>
<dbReference type="AlphaFoldDB" id="A0AAN9A4A5"/>
<keyword evidence="2" id="KW-1185">Reference proteome</keyword>
<accession>A0AAN9A4A5</accession>
<reference evidence="1 2" key="1">
    <citation type="submission" date="2023-11" db="EMBL/GenBank/DDBJ databases">
        <title>Halocaridina rubra genome assembly.</title>
        <authorList>
            <person name="Smith C."/>
        </authorList>
    </citation>
    <scope>NUCLEOTIDE SEQUENCE [LARGE SCALE GENOMIC DNA]</scope>
    <source>
        <strain evidence="1">EP-1</strain>
        <tissue evidence="1">Whole</tissue>
    </source>
</reference>
<name>A0AAN9A4A5_HALRR</name>
<dbReference type="Proteomes" id="UP001381693">
    <property type="component" value="Unassembled WGS sequence"/>
</dbReference>
<feature type="non-terminal residue" evidence="1">
    <location>
        <position position="180"/>
    </location>
</feature>
<sequence length="180" mass="20953">MDTLRQCLRTQDSHHRLKSSMRREGSQFHEGLKRLEVCKGSHINHAYQECEEIEGYKNNLGLLDTKNRTGYQISEGFVSFEDNQEVVSNQIDQSIQEIPRLLEKYLGTQRSQKLQRSQSFQGTPSCVKTYPRDIKVRRNSLKSYVSIFGRKGYAKMANVPNVKTPLLRSYGLLRNDRIWP</sequence>
<evidence type="ECO:0000313" key="2">
    <source>
        <dbReference type="Proteomes" id="UP001381693"/>
    </source>
</evidence>
<evidence type="ECO:0000313" key="1">
    <source>
        <dbReference type="EMBL" id="KAK7080166.1"/>
    </source>
</evidence>
<comment type="caution">
    <text evidence="1">The sequence shown here is derived from an EMBL/GenBank/DDBJ whole genome shotgun (WGS) entry which is preliminary data.</text>
</comment>
<protein>
    <submittedName>
        <fullName evidence="1">Uncharacterized protein</fullName>
    </submittedName>
</protein>
<dbReference type="EMBL" id="JAXCGZ010006080">
    <property type="protein sequence ID" value="KAK7080166.1"/>
    <property type="molecule type" value="Genomic_DNA"/>
</dbReference>